<protein>
    <submittedName>
        <fullName evidence="1">Uncharacterized protein</fullName>
    </submittedName>
</protein>
<keyword evidence="2" id="KW-1185">Reference proteome</keyword>
<proteinExistence type="predicted"/>
<evidence type="ECO:0000313" key="1">
    <source>
        <dbReference type="EMBL" id="CAI9585411.1"/>
    </source>
</evidence>
<name>A0ABN9ENN0_9NEOB</name>
<sequence length="82" mass="9144">MVAVQGRVAIYKWPSSPCLCVLPGSVQHRDLMPAVSSDTDRRTGPLWSQSVITDCFYSHKGCKSNHFSFSLVAFLQPLRTTE</sequence>
<reference evidence="1" key="1">
    <citation type="submission" date="2023-05" db="EMBL/GenBank/DDBJ databases">
        <authorList>
            <person name="Stuckert A."/>
        </authorList>
    </citation>
    <scope>NUCLEOTIDE SEQUENCE</scope>
</reference>
<evidence type="ECO:0000313" key="2">
    <source>
        <dbReference type="Proteomes" id="UP001162483"/>
    </source>
</evidence>
<accession>A0ABN9ENN0</accession>
<dbReference type="Proteomes" id="UP001162483">
    <property type="component" value="Unassembled WGS sequence"/>
</dbReference>
<gene>
    <name evidence="1" type="ORF">SPARVUS_LOCUS10171558</name>
</gene>
<organism evidence="1 2">
    <name type="scientific">Staurois parvus</name>
    <dbReference type="NCBI Taxonomy" id="386267"/>
    <lineage>
        <taxon>Eukaryota</taxon>
        <taxon>Metazoa</taxon>
        <taxon>Chordata</taxon>
        <taxon>Craniata</taxon>
        <taxon>Vertebrata</taxon>
        <taxon>Euteleostomi</taxon>
        <taxon>Amphibia</taxon>
        <taxon>Batrachia</taxon>
        <taxon>Anura</taxon>
        <taxon>Neobatrachia</taxon>
        <taxon>Ranoidea</taxon>
        <taxon>Ranidae</taxon>
        <taxon>Staurois</taxon>
    </lineage>
</organism>
<comment type="caution">
    <text evidence="1">The sequence shown here is derived from an EMBL/GenBank/DDBJ whole genome shotgun (WGS) entry which is preliminary data.</text>
</comment>
<dbReference type="EMBL" id="CATNWA010015642">
    <property type="protein sequence ID" value="CAI9585411.1"/>
    <property type="molecule type" value="Genomic_DNA"/>
</dbReference>